<dbReference type="PANTHER" id="PTHR47665">
    <property type="entry name" value="HISTONE DEACETYLASE-LIKE PROTEIN"/>
    <property type="match status" value="1"/>
</dbReference>
<dbReference type="InterPro" id="IPR001607">
    <property type="entry name" value="Znf_UBP"/>
</dbReference>
<evidence type="ECO:0000313" key="3">
    <source>
        <dbReference type="Proteomes" id="UP000694865"/>
    </source>
</evidence>
<dbReference type="Gene3D" id="3.30.40.10">
    <property type="entry name" value="Zinc/RING finger domain, C3HC4 (zinc finger)"/>
    <property type="match status" value="1"/>
</dbReference>
<name>A0ABM0GK51_SACKO</name>
<organism evidence="3 4">
    <name type="scientific">Saccoglossus kowalevskii</name>
    <name type="common">Acorn worm</name>
    <dbReference type="NCBI Taxonomy" id="10224"/>
    <lineage>
        <taxon>Eukaryota</taxon>
        <taxon>Metazoa</taxon>
        <taxon>Hemichordata</taxon>
        <taxon>Enteropneusta</taxon>
        <taxon>Harrimaniidae</taxon>
        <taxon>Saccoglossus</taxon>
    </lineage>
</organism>
<dbReference type="Proteomes" id="UP000694865">
    <property type="component" value="Unplaced"/>
</dbReference>
<sequence>MASSSSADKPEDGACAGEGHSAVSEFLGNVELPATEAAMFAVVPLGWCPHLEGSVNPVPEGGLVTSTPCQQSGCEDTRENWVCLCCYGVYCGRFINEHMLMHHLESNHPLTLSYADLSVWCYPCDSYVHNIALLPAKRAAHLSKFGQDIPE</sequence>
<dbReference type="PROSITE" id="PS50271">
    <property type="entry name" value="ZF_UBP"/>
    <property type="match status" value="1"/>
</dbReference>
<dbReference type="SMART" id="SM00290">
    <property type="entry name" value="ZnF_UBP"/>
    <property type="match status" value="1"/>
</dbReference>
<dbReference type="RefSeq" id="XP_002731637.1">
    <property type="nucleotide sequence ID" value="XM_002731591.1"/>
</dbReference>
<reference evidence="4" key="1">
    <citation type="submission" date="2025-08" db="UniProtKB">
        <authorList>
            <consortium name="RefSeq"/>
        </authorList>
    </citation>
    <scope>IDENTIFICATION</scope>
    <source>
        <tissue evidence="4">Testes</tissue>
    </source>
</reference>
<protein>
    <submittedName>
        <fullName evidence="4">Histone deacetylase 6-like</fullName>
    </submittedName>
</protein>
<dbReference type="GeneID" id="100374106"/>
<dbReference type="SUPFAM" id="SSF57850">
    <property type="entry name" value="RING/U-box"/>
    <property type="match status" value="1"/>
</dbReference>
<dbReference type="PANTHER" id="PTHR47665:SF1">
    <property type="entry name" value="HISTONE DEACETYLASE-LIKE PROTEIN"/>
    <property type="match status" value="1"/>
</dbReference>
<keyword evidence="1" id="KW-0862">Zinc</keyword>
<evidence type="ECO:0000313" key="4">
    <source>
        <dbReference type="RefSeq" id="XP_002731637.1"/>
    </source>
</evidence>
<keyword evidence="1" id="KW-0479">Metal-binding</keyword>
<evidence type="ECO:0000259" key="2">
    <source>
        <dbReference type="PROSITE" id="PS50271"/>
    </source>
</evidence>
<keyword evidence="1" id="KW-0863">Zinc-finger</keyword>
<dbReference type="Pfam" id="PF02148">
    <property type="entry name" value="zf-UBP"/>
    <property type="match status" value="1"/>
</dbReference>
<evidence type="ECO:0000256" key="1">
    <source>
        <dbReference type="PROSITE-ProRule" id="PRU00502"/>
    </source>
</evidence>
<proteinExistence type="predicted"/>
<feature type="domain" description="UBP-type" evidence="2">
    <location>
        <begin position="46"/>
        <end position="147"/>
    </location>
</feature>
<dbReference type="InterPro" id="IPR013083">
    <property type="entry name" value="Znf_RING/FYVE/PHD"/>
</dbReference>
<keyword evidence="3" id="KW-1185">Reference proteome</keyword>
<accession>A0ABM0GK51</accession>
<gene>
    <name evidence="4" type="primary">LOC100374106</name>
</gene>